<dbReference type="OrthoDB" id="10605954at2759"/>
<keyword evidence="1" id="KW-0812">Transmembrane</keyword>
<gene>
    <name evidence="2" type="ORF">EMPG_11173</name>
</gene>
<keyword evidence="1" id="KW-1133">Transmembrane helix</keyword>
<protein>
    <submittedName>
        <fullName evidence="2">Uncharacterized protein</fullName>
    </submittedName>
</protein>
<accession>A0A0H1B1X7</accession>
<reference evidence="3" key="1">
    <citation type="journal article" date="2015" name="PLoS Genet.">
        <title>The dynamic genome and transcriptome of the human fungal pathogen Blastomyces and close relative Emmonsia.</title>
        <authorList>
            <person name="Munoz J.F."/>
            <person name="Gauthier G.M."/>
            <person name="Desjardins C.A."/>
            <person name="Gallo J.E."/>
            <person name="Holder J."/>
            <person name="Sullivan T.D."/>
            <person name="Marty A.J."/>
            <person name="Carmen J.C."/>
            <person name="Chen Z."/>
            <person name="Ding L."/>
            <person name="Gujja S."/>
            <person name="Magrini V."/>
            <person name="Misas E."/>
            <person name="Mitreva M."/>
            <person name="Priest M."/>
            <person name="Saif S."/>
            <person name="Whiston E.A."/>
            <person name="Young S."/>
            <person name="Zeng Q."/>
            <person name="Goldman W.E."/>
            <person name="Mardis E.R."/>
            <person name="Taylor J.W."/>
            <person name="McEwen J.G."/>
            <person name="Clay O.K."/>
            <person name="Klein B.S."/>
            <person name="Cuomo C.A."/>
        </authorList>
    </citation>
    <scope>NUCLEOTIDE SEQUENCE [LARGE SCALE GENOMIC DNA]</scope>
    <source>
        <strain evidence="3">UAMH 139</strain>
    </source>
</reference>
<sequence length="83" mass="9589">MQRYVCRGLFHGLEARIEVSRLFFPFWIPCFPSYNIIFFLFSACLCSLLVSGADKNVTDIGEHYRCRTHPQPSPSPSTTVLRF</sequence>
<keyword evidence="1" id="KW-0472">Membrane</keyword>
<evidence type="ECO:0000256" key="1">
    <source>
        <dbReference type="SAM" id="Phobius"/>
    </source>
</evidence>
<evidence type="ECO:0000313" key="3">
    <source>
        <dbReference type="Proteomes" id="UP000053573"/>
    </source>
</evidence>
<dbReference type="Proteomes" id="UP000053573">
    <property type="component" value="Unassembled WGS sequence"/>
</dbReference>
<comment type="caution">
    <text evidence="2">The sequence shown here is derived from an EMBL/GenBank/DDBJ whole genome shotgun (WGS) entry which is preliminary data.</text>
</comment>
<dbReference type="EMBL" id="LDEV01003695">
    <property type="protein sequence ID" value="KLJ05350.1"/>
    <property type="molecule type" value="Genomic_DNA"/>
</dbReference>
<organism evidence="2 3">
    <name type="scientific">Blastomyces silverae</name>
    <dbReference type="NCBI Taxonomy" id="2060906"/>
    <lineage>
        <taxon>Eukaryota</taxon>
        <taxon>Fungi</taxon>
        <taxon>Dikarya</taxon>
        <taxon>Ascomycota</taxon>
        <taxon>Pezizomycotina</taxon>
        <taxon>Eurotiomycetes</taxon>
        <taxon>Eurotiomycetidae</taxon>
        <taxon>Onygenales</taxon>
        <taxon>Ajellomycetaceae</taxon>
        <taxon>Blastomyces</taxon>
    </lineage>
</organism>
<evidence type="ECO:0000313" key="2">
    <source>
        <dbReference type="EMBL" id="KLJ05350.1"/>
    </source>
</evidence>
<name>A0A0H1B1X7_9EURO</name>
<dbReference type="AlphaFoldDB" id="A0A0H1B1X7"/>
<feature type="transmembrane region" description="Helical" evidence="1">
    <location>
        <begin position="26"/>
        <end position="50"/>
    </location>
</feature>
<keyword evidence="3" id="KW-1185">Reference proteome</keyword>
<proteinExistence type="predicted"/>